<comment type="similarity">
    <text evidence="4">Belongs to the GcvT family. CAF17/IBA57 subfamily.</text>
</comment>
<feature type="region of interest" description="Disordered" evidence="5">
    <location>
        <begin position="374"/>
        <end position="397"/>
    </location>
</feature>
<sequence length="449" mass="50276">MILRNRCLLLTRRGLSTSNDRGLLRFSRTNNKSYLKVRGPDSPKFLNGLLTSKVIPFFVKKNLTTINPDEEELTNTVFEFDETQTNWGVYNEMSYNGAYISRFGQYAGILNSKGKLITDTILYPAPLSSADAKVMRYPTYLLEFDASIVDYIQDLFNIHKLTSKVKIKKANDLISWDLSLQLPPEPTNPWVTNLLDPSTTTKTPEDALAFAQELVSAFFQGSEDQIIALYIERRTDEILETNGKAPQMLRVVTTSDTQNVSKIFNPVGLPYPCSIEEVDQSFFRESRFEAGFVDSTSDFKPESLLPLELNFDYLPNAVSADKGCYMGQELTARTLATGILRKRLVPVTLTNTDALTSNAKYHDIMLDSQLTTTTTTTTSSSSPFGVAPSKPRQRPAGSLIAHQGNLGVAILRTEHFKLAFDQPQDKVLFHIAGTPVGVIPKKPFWLEEQ</sequence>
<evidence type="ECO:0000256" key="4">
    <source>
        <dbReference type="ARBA" id="ARBA00093447"/>
    </source>
</evidence>
<dbReference type="InParanoid" id="G8ZZ78"/>
<comment type="subcellular location">
    <subcellularLocation>
        <location evidence="1">Mitochondrion matrix</location>
    </subcellularLocation>
</comment>
<evidence type="ECO:0000256" key="3">
    <source>
        <dbReference type="ARBA" id="ARBA00023128"/>
    </source>
</evidence>
<dbReference type="HOGENOM" id="CLU_007884_7_3_1"/>
<dbReference type="SUPFAM" id="SSF103025">
    <property type="entry name" value="Folate-binding domain"/>
    <property type="match status" value="1"/>
</dbReference>
<dbReference type="InterPro" id="IPR017703">
    <property type="entry name" value="YgfZ/GCV_T_CS"/>
</dbReference>
<evidence type="ECO:0000256" key="2">
    <source>
        <dbReference type="ARBA" id="ARBA00022946"/>
    </source>
</evidence>
<dbReference type="PANTHER" id="PTHR22602:SF0">
    <property type="entry name" value="TRANSFERASE CAF17, MITOCHONDRIAL-RELATED"/>
    <property type="match status" value="1"/>
</dbReference>
<dbReference type="AlphaFoldDB" id="G8ZZ78"/>
<evidence type="ECO:0000256" key="1">
    <source>
        <dbReference type="ARBA" id="ARBA00004305"/>
    </source>
</evidence>
<keyword evidence="8" id="KW-1185">Reference proteome</keyword>
<dbReference type="STRING" id="1076872.G8ZZ78"/>
<dbReference type="InterPro" id="IPR045179">
    <property type="entry name" value="YgfZ/GcvT"/>
</dbReference>
<dbReference type="GO" id="GO:0051604">
    <property type="term" value="P:protein maturation"/>
    <property type="evidence" value="ECO:0007669"/>
    <property type="project" value="EnsemblFungi"/>
</dbReference>
<reference evidence="7 8" key="1">
    <citation type="journal article" date="2011" name="Proc. Natl. Acad. Sci. U.S.A.">
        <title>Evolutionary erosion of yeast sex chromosomes by mating-type switching accidents.</title>
        <authorList>
            <person name="Gordon J.L."/>
            <person name="Armisen D."/>
            <person name="Proux-Wera E."/>
            <person name="Oheigeartaigh S.S."/>
            <person name="Byrne K.P."/>
            <person name="Wolfe K.H."/>
        </authorList>
    </citation>
    <scope>NUCLEOTIDE SEQUENCE [LARGE SCALE GENOMIC DNA]</scope>
    <source>
        <strain evidence="8">ATCC 10662 / CBS 1146 / NBRC 0425 / NCYC 2629 / NRRL Y-866</strain>
    </source>
</reference>
<dbReference type="InterPro" id="IPR057460">
    <property type="entry name" value="CAF17_C"/>
</dbReference>
<dbReference type="NCBIfam" id="TIGR03317">
    <property type="entry name" value="ygfZ_signature"/>
    <property type="match status" value="1"/>
</dbReference>
<accession>G8ZZ78</accession>
<dbReference type="FunCoup" id="G8ZZ78">
    <property type="interactions" value="339"/>
</dbReference>
<dbReference type="OrthoDB" id="191995at2759"/>
<gene>
    <name evidence="7" type="primary">TDEL0H00630</name>
    <name evidence="7" type="ORF">TDEL_0H00630</name>
</gene>
<keyword evidence="3" id="KW-0496">Mitochondrion</keyword>
<evidence type="ECO:0000313" key="8">
    <source>
        <dbReference type="Proteomes" id="UP000005627"/>
    </source>
</evidence>
<dbReference type="Proteomes" id="UP000005627">
    <property type="component" value="Chromosome 8"/>
</dbReference>
<evidence type="ECO:0000256" key="5">
    <source>
        <dbReference type="SAM" id="MobiDB-lite"/>
    </source>
</evidence>
<dbReference type="Gene3D" id="3.30.1360.120">
    <property type="entry name" value="Probable tRNA modification gtpase trme, domain 1"/>
    <property type="match status" value="1"/>
</dbReference>
<keyword evidence="2" id="KW-0809">Transit peptide</keyword>
<dbReference type="EMBL" id="HE616749">
    <property type="protein sequence ID" value="CCE93922.1"/>
    <property type="molecule type" value="Genomic_DNA"/>
</dbReference>
<dbReference type="GO" id="GO:0005759">
    <property type="term" value="C:mitochondrial matrix"/>
    <property type="evidence" value="ECO:0007669"/>
    <property type="project" value="UniProtKB-SubCell"/>
</dbReference>
<dbReference type="KEGG" id="tdl:TDEL_0H00630"/>
<protein>
    <recommendedName>
        <fullName evidence="6">CAF17 C-terminal domain-containing protein</fullName>
    </recommendedName>
</protein>
<dbReference type="eggNOG" id="KOG2929">
    <property type="taxonomic scope" value="Eukaryota"/>
</dbReference>
<organism evidence="7 8">
    <name type="scientific">Torulaspora delbrueckii</name>
    <name type="common">Yeast</name>
    <name type="synonym">Candida colliculosa</name>
    <dbReference type="NCBI Taxonomy" id="4950"/>
    <lineage>
        <taxon>Eukaryota</taxon>
        <taxon>Fungi</taxon>
        <taxon>Dikarya</taxon>
        <taxon>Ascomycota</taxon>
        <taxon>Saccharomycotina</taxon>
        <taxon>Saccharomycetes</taxon>
        <taxon>Saccharomycetales</taxon>
        <taxon>Saccharomycetaceae</taxon>
        <taxon>Torulaspora</taxon>
    </lineage>
</organism>
<feature type="domain" description="CAF17 C-terminal" evidence="6">
    <location>
        <begin position="341"/>
        <end position="445"/>
    </location>
</feature>
<dbReference type="GeneID" id="11500928"/>
<name>G8ZZ78_TORDE</name>
<dbReference type="PANTHER" id="PTHR22602">
    <property type="entry name" value="TRANSFERASE CAF17, MITOCHONDRIAL-RELATED"/>
    <property type="match status" value="1"/>
</dbReference>
<dbReference type="RefSeq" id="XP_003683133.1">
    <property type="nucleotide sequence ID" value="XM_003683085.1"/>
</dbReference>
<dbReference type="GO" id="GO:0016226">
    <property type="term" value="P:iron-sulfur cluster assembly"/>
    <property type="evidence" value="ECO:0007669"/>
    <property type="project" value="TreeGrafter"/>
</dbReference>
<dbReference type="Pfam" id="PF25455">
    <property type="entry name" value="Beta-barrel_CAF17_C"/>
    <property type="match status" value="1"/>
</dbReference>
<proteinExistence type="inferred from homology"/>
<dbReference type="InterPro" id="IPR027266">
    <property type="entry name" value="TrmE/GcvT-like"/>
</dbReference>
<evidence type="ECO:0000313" key="7">
    <source>
        <dbReference type="EMBL" id="CCE93922.1"/>
    </source>
</evidence>
<evidence type="ECO:0000259" key="6">
    <source>
        <dbReference type="Pfam" id="PF25455"/>
    </source>
</evidence>